<reference evidence="8" key="2">
    <citation type="submission" date="2021-04" db="EMBL/GenBank/DDBJ databases">
        <title>Complete Genome Sequences of Macrococcus spp. from dog and cattle.</title>
        <authorList>
            <person name="Schwendener S."/>
            <person name="Perreten V."/>
        </authorList>
    </citation>
    <scope>NUCLEOTIDE SEQUENCE</scope>
    <source>
        <strain evidence="8">Epi0143-OL</strain>
    </source>
</reference>
<accession>A0A9Q9BVH3</accession>
<name>A0A9Q9BVH3_9STAP</name>
<evidence type="ECO:0000313" key="8">
    <source>
        <dbReference type="EMBL" id="UTH13907.1"/>
    </source>
</evidence>
<comment type="subcellular location">
    <subcellularLocation>
        <location evidence="1">Cell membrane</location>
        <topology evidence="1">Multi-pass membrane protein</topology>
    </subcellularLocation>
</comment>
<organism evidence="8 10">
    <name type="scientific">Macrococcus equipercicus</name>
    <dbReference type="NCBI Taxonomy" id="69967"/>
    <lineage>
        <taxon>Bacteria</taxon>
        <taxon>Bacillati</taxon>
        <taxon>Bacillota</taxon>
        <taxon>Bacilli</taxon>
        <taxon>Bacillales</taxon>
        <taxon>Staphylococcaceae</taxon>
        <taxon>Macrococcus</taxon>
    </lineage>
</organism>
<dbReference type="Pfam" id="PF09678">
    <property type="entry name" value="Caa3_CtaG"/>
    <property type="match status" value="1"/>
</dbReference>
<keyword evidence="3 6" id="KW-0812">Transmembrane</keyword>
<dbReference type="Proteomes" id="UP000295735">
    <property type="component" value="Unassembled WGS sequence"/>
</dbReference>
<feature type="transmembrane region" description="Helical" evidence="6">
    <location>
        <begin position="12"/>
        <end position="32"/>
    </location>
</feature>
<evidence type="ECO:0000313" key="7">
    <source>
        <dbReference type="EMBL" id="KAA1039578.1"/>
    </source>
</evidence>
<evidence type="ECO:0000256" key="3">
    <source>
        <dbReference type="ARBA" id="ARBA00022692"/>
    </source>
</evidence>
<evidence type="ECO:0000256" key="4">
    <source>
        <dbReference type="ARBA" id="ARBA00022989"/>
    </source>
</evidence>
<gene>
    <name evidence="7" type="ORF">ERX35_005755</name>
    <name evidence="8" type="ORF">KFV11_00605</name>
</gene>
<reference evidence="7 9" key="1">
    <citation type="submission" date="2019-09" db="EMBL/GenBank/DDBJ databases">
        <authorList>
            <person name="Mazhar S."/>
            <person name="Altermann E."/>
            <person name="Hill C."/>
            <person name="Mcauliffe O."/>
        </authorList>
    </citation>
    <scope>NUCLEOTIDE SEQUENCE [LARGE SCALE GENOMIC DNA]</scope>
    <source>
        <strain evidence="7 9">ATCC 51831</strain>
    </source>
</reference>
<keyword evidence="9" id="KW-1185">Reference proteome</keyword>
<feature type="transmembrane region" description="Helical" evidence="6">
    <location>
        <begin position="122"/>
        <end position="141"/>
    </location>
</feature>
<evidence type="ECO:0000313" key="10">
    <source>
        <dbReference type="Proteomes" id="UP001057381"/>
    </source>
</evidence>
<proteinExistence type="predicted"/>
<feature type="transmembrane region" description="Helical" evidence="6">
    <location>
        <begin position="44"/>
        <end position="65"/>
    </location>
</feature>
<feature type="transmembrane region" description="Helical" evidence="6">
    <location>
        <begin position="77"/>
        <end position="101"/>
    </location>
</feature>
<dbReference type="KEGG" id="mequ:KFV11_00605"/>
<keyword evidence="4 6" id="KW-1133">Transmembrane helix</keyword>
<dbReference type="RefSeq" id="WP_149458972.1">
    <property type="nucleotide sequence ID" value="NZ_CP073809.1"/>
</dbReference>
<feature type="transmembrane region" description="Helical" evidence="6">
    <location>
        <begin position="153"/>
        <end position="176"/>
    </location>
</feature>
<dbReference type="Proteomes" id="UP001057381">
    <property type="component" value="Chromosome"/>
</dbReference>
<sequence>MNHMNHMLPLPLSLVILAAAGILIIYYLHLMIMSQQRLRKWPIYRLLCWVTGIVMATAVMVGPLADRMHSSFILHMYGHLMLGMLAPLLLVLSAPMTLLLRSLQVKHARQVTRLLSARYVKFITHPVTAAILNVGGLWVLYRTDLYHLMHESLIILLLVHLHIFLAGYLFTAAFVYIDPIAHRFSFKYRAIVLIISLAAHQILAKSLYPYPPAGVSRPDAQVGAQVMYYGGDLIDYAIIFLLCLEWYKAVRPGKVIRQQ</sequence>
<dbReference type="InterPro" id="IPR019108">
    <property type="entry name" value="Caa3_assmbl_CtaG-rel"/>
</dbReference>
<keyword evidence="2" id="KW-1003">Cell membrane</keyword>
<keyword evidence="5 6" id="KW-0472">Membrane</keyword>
<dbReference type="GO" id="GO:0005886">
    <property type="term" value="C:plasma membrane"/>
    <property type="evidence" value="ECO:0007669"/>
    <property type="project" value="UniProtKB-SubCell"/>
</dbReference>
<dbReference type="EMBL" id="CP073809">
    <property type="protein sequence ID" value="UTH13907.1"/>
    <property type="molecule type" value="Genomic_DNA"/>
</dbReference>
<evidence type="ECO:0000313" key="9">
    <source>
        <dbReference type="Proteomes" id="UP000295735"/>
    </source>
</evidence>
<feature type="transmembrane region" description="Helical" evidence="6">
    <location>
        <begin position="228"/>
        <end position="247"/>
    </location>
</feature>
<dbReference type="EMBL" id="SCWC02000003">
    <property type="protein sequence ID" value="KAA1039578.1"/>
    <property type="molecule type" value="Genomic_DNA"/>
</dbReference>
<evidence type="ECO:0000256" key="2">
    <source>
        <dbReference type="ARBA" id="ARBA00022475"/>
    </source>
</evidence>
<dbReference type="AlphaFoldDB" id="A0A9Q9BVH3"/>
<feature type="transmembrane region" description="Helical" evidence="6">
    <location>
        <begin position="188"/>
        <end position="208"/>
    </location>
</feature>
<evidence type="ECO:0000256" key="5">
    <source>
        <dbReference type="ARBA" id="ARBA00023136"/>
    </source>
</evidence>
<protein>
    <submittedName>
        <fullName evidence="8">Cytochrome c oxidase assembly protein</fullName>
    </submittedName>
</protein>
<dbReference type="OrthoDB" id="5024156at2"/>
<evidence type="ECO:0000256" key="1">
    <source>
        <dbReference type="ARBA" id="ARBA00004651"/>
    </source>
</evidence>
<evidence type="ECO:0000256" key="6">
    <source>
        <dbReference type="SAM" id="Phobius"/>
    </source>
</evidence>